<accession>A0ABU9CEG2</accession>
<feature type="chain" id="PRO_5045531099" evidence="3">
    <location>
        <begin position="23"/>
        <end position="421"/>
    </location>
</feature>
<dbReference type="EMBL" id="JBBUTH010000003">
    <property type="protein sequence ID" value="MEK8050076.1"/>
    <property type="molecule type" value="Genomic_DNA"/>
</dbReference>
<dbReference type="PANTHER" id="PTHR43649">
    <property type="entry name" value="ARABINOSE-BINDING PROTEIN-RELATED"/>
    <property type="match status" value="1"/>
</dbReference>
<evidence type="ECO:0000256" key="1">
    <source>
        <dbReference type="ARBA" id="ARBA00004418"/>
    </source>
</evidence>
<dbReference type="InterPro" id="IPR050490">
    <property type="entry name" value="Bact_solute-bd_prot1"/>
</dbReference>
<reference evidence="4 5" key="1">
    <citation type="submission" date="2024-04" db="EMBL/GenBank/DDBJ databases">
        <title>Novel species of the genus Ideonella isolated from streams.</title>
        <authorList>
            <person name="Lu H."/>
        </authorList>
    </citation>
    <scope>NUCLEOTIDE SEQUENCE [LARGE SCALE GENOMIC DNA]</scope>
    <source>
        <strain evidence="4 5">DXS22W</strain>
    </source>
</reference>
<dbReference type="CDD" id="cd14748">
    <property type="entry name" value="PBP2_UgpB"/>
    <property type="match status" value="1"/>
</dbReference>
<name>A0ABU9CEG2_9BURK</name>
<gene>
    <name evidence="4" type="ORF">AACH10_07490</name>
</gene>
<comment type="caution">
    <text evidence="4">The sequence shown here is derived from an EMBL/GenBank/DDBJ whole genome shotgun (WGS) entry which is preliminary data.</text>
</comment>
<sequence length="421" mass="45710">MKFLHRIAAAAALASVATLAAAAPTEIVIQYPYGEFFDETHKQIAAEFAKLHPNIKVTFRAAYDSYEEGTQKVLREAITKQLPDVTFQGLNRIRILVDRKVAVPLDGYIKAEKNFATQGFHQAMFDIGTAGGKVYALPFAISLPVVYYNLDLVKRAGGDPDKLPSTWDGVFALAKNVRGLGGELNGVTMAWDITGNWLWQAPVLSQGGSMLSADEKKVAFDGPAGEFAIDLYSRLVQEGRMPNLSQPDSRAAFAAGKTGVHITSTSDLAKVTSMVGGKFALKTGVFPGVKEGSGRLPAGGNLGVVVSTDPKKREAAWEVLKFWTGPIGASIVARTTGYMPPNKVANEIYLKDFYAQNPNNYTAVKQLPLLTRWYAFPGENGLKITDVIKDHLQTIVSGKRAAEPRAVLKDMAHDVQQLLPR</sequence>
<keyword evidence="3" id="KW-0732">Signal</keyword>
<keyword evidence="5" id="KW-1185">Reference proteome</keyword>
<dbReference type="RefSeq" id="WP_341409743.1">
    <property type="nucleotide sequence ID" value="NZ_JBBUTH010000003.1"/>
</dbReference>
<evidence type="ECO:0000256" key="2">
    <source>
        <dbReference type="ARBA" id="ARBA00008520"/>
    </source>
</evidence>
<dbReference type="PANTHER" id="PTHR43649:SF30">
    <property type="entry name" value="ABC TRANSPORTER SUBSTRATE-BINDING PROTEIN"/>
    <property type="match status" value="1"/>
</dbReference>
<protein>
    <submittedName>
        <fullName evidence="4">ABC transporter substrate-binding protein</fullName>
    </submittedName>
</protein>
<evidence type="ECO:0000313" key="5">
    <source>
        <dbReference type="Proteomes" id="UP001365405"/>
    </source>
</evidence>
<feature type="signal peptide" evidence="3">
    <location>
        <begin position="1"/>
        <end position="22"/>
    </location>
</feature>
<comment type="subcellular location">
    <subcellularLocation>
        <location evidence="1">Periplasm</location>
    </subcellularLocation>
</comment>
<comment type="similarity">
    <text evidence="2">Belongs to the bacterial solute-binding protein 1 family.</text>
</comment>
<dbReference type="Pfam" id="PF13416">
    <property type="entry name" value="SBP_bac_8"/>
    <property type="match status" value="1"/>
</dbReference>
<dbReference type="Proteomes" id="UP001365405">
    <property type="component" value="Unassembled WGS sequence"/>
</dbReference>
<dbReference type="SUPFAM" id="SSF53850">
    <property type="entry name" value="Periplasmic binding protein-like II"/>
    <property type="match status" value="1"/>
</dbReference>
<evidence type="ECO:0000256" key="3">
    <source>
        <dbReference type="SAM" id="SignalP"/>
    </source>
</evidence>
<proteinExistence type="inferred from homology"/>
<dbReference type="Gene3D" id="3.40.190.10">
    <property type="entry name" value="Periplasmic binding protein-like II"/>
    <property type="match status" value="2"/>
</dbReference>
<evidence type="ECO:0000313" key="4">
    <source>
        <dbReference type="EMBL" id="MEK8050076.1"/>
    </source>
</evidence>
<dbReference type="InterPro" id="IPR006059">
    <property type="entry name" value="SBP"/>
</dbReference>
<organism evidence="4 5">
    <name type="scientific">Pseudaquabacterium inlustre</name>
    <dbReference type="NCBI Taxonomy" id="2984192"/>
    <lineage>
        <taxon>Bacteria</taxon>
        <taxon>Pseudomonadati</taxon>
        <taxon>Pseudomonadota</taxon>
        <taxon>Betaproteobacteria</taxon>
        <taxon>Burkholderiales</taxon>
        <taxon>Sphaerotilaceae</taxon>
        <taxon>Pseudaquabacterium</taxon>
    </lineage>
</organism>